<dbReference type="EMBL" id="UOFR01000033">
    <property type="protein sequence ID" value="VAW95449.1"/>
    <property type="molecule type" value="Genomic_DNA"/>
</dbReference>
<dbReference type="NCBIfam" id="TIGR00012">
    <property type="entry name" value="L29"/>
    <property type="match status" value="1"/>
</dbReference>
<proteinExistence type="inferred from homology"/>
<accession>A0A3B1AB50</accession>
<dbReference type="HAMAP" id="MF_00374">
    <property type="entry name" value="Ribosomal_uL29"/>
    <property type="match status" value="1"/>
</dbReference>
<dbReference type="FunFam" id="1.10.287.310:FF:000001">
    <property type="entry name" value="50S ribosomal protein L29"/>
    <property type="match status" value="1"/>
</dbReference>
<dbReference type="InterPro" id="IPR036049">
    <property type="entry name" value="Ribosomal_uL29_sf"/>
</dbReference>
<dbReference type="GO" id="GO:0003735">
    <property type="term" value="F:structural constituent of ribosome"/>
    <property type="evidence" value="ECO:0007669"/>
    <property type="project" value="InterPro"/>
</dbReference>
<organism evidence="6">
    <name type="scientific">hydrothermal vent metagenome</name>
    <dbReference type="NCBI Taxonomy" id="652676"/>
    <lineage>
        <taxon>unclassified sequences</taxon>
        <taxon>metagenomes</taxon>
        <taxon>ecological metagenomes</taxon>
    </lineage>
</organism>
<dbReference type="Pfam" id="PF00831">
    <property type="entry name" value="Ribosomal_L29"/>
    <property type="match status" value="1"/>
</dbReference>
<protein>
    <recommendedName>
        <fullName evidence="4">Large ribosomal subunit protein uL29</fullName>
    </recommendedName>
    <alternativeName>
        <fullName evidence="5">50S ribosomal protein L29</fullName>
    </alternativeName>
</protein>
<evidence type="ECO:0000256" key="2">
    <source>
        <dbReference type="ARBA" id="ARBA00022980"/>
    </source>
</evidence>
<dbReference type="CDD" id="cd00427">
    <property type="entry name" value="Ribosomal_L29_HIP"/>
    <property type="match status" value="1"/>
</dbReference>
<dbReference type="InterPro" id="IPR050063">
    <property type="entry name" value="Ribosomal_protein_uL29"/>
</dbReference>
<comment type="similarity">
    <text evidence="1">Belongs to the universal ribosomal protein uL29 family.</text>
</comment>
<sequence>MKASEIREKSVDEINKELMALLEEQFKLRMQKGTGQLARPHQMKNVRRNIARLKTILREKSGSKA</sequence>
<evidence type="ECO:0000256" key="1">
    <source>
        <dbReference type="ARBA" id="ARBA00009254"/>
    </source>
</evidence>
<evidence type="ECO:0000313" key="6">
    <source>
        <dbReference type="EMBL" id="VAW95449.1"/>
    </source>
</evidence>
<gene>
    <name evidence="6" type="ORF">MNBD_GAMMA21-486</name>
</gene>
<reference evidence="6" key="1">
    <citation type="submission" date="2018-06" db="EMBL/GenBank/DDBJ databases">
        <authorList>
            <person name="Zhirakovskaya E."/>
        </authorList>
    </citation>
    <scope>NUCLEOTIDE SEQUENCE</scope>
</reference>
<dbReference type="SUPFAM" id="SSF46561">
    <property type="entry name" value="Ribosomal protein L29 (L29p)"/>
    <property type="match status" value="1"/>
</dbReference>
<dbReference type="Gene3D" id="1.10.287.310">
    <property type="match status" value="1"/>
</dbReference>
<dbReference type="PANTHER" id="PTHR10916">
    <property type="entry name" value="60S RIBOSOMAL PROTEIN L35/50S RIBOSOMAL PROTEIN L29"/>
    <property type="match status" value="1"/>
</dbReference>
<evidence type="ECO:0000256" key="4">
    <source>
        <dbReference type="ARBA" id="ARBA00035204"/>
    </source>
</evidence>
<keyword evidence="3" id="KW-0687">Ribonucleoprotein</keyword>
<dbReference type="GO" id="GO:0006412">
    <property type="term" value="P:translation"/>
    <property type="evidence" value="ECO:0007669"/>
    <property type="project" value="InterPro"/>
</dbReference>
<dbReference type="GO" id="GO:0022625">
    <property type="term" value="C:cytosolic large ribosomal subunit"/>
    <property type="evidence" value="ECO:0007669"/>
    <property type="project" value="TreeGrafter"/>
</dbReference>
<dbReference type="PANTHER" id="PTHR10916:SF0">
    <property type="entry name" value="LARGE RIBOSOMAL SUBUNIT PROTEIN UL29C"/>
    <property type="match status" value="1"/>
</dbReference>
<dbReference type="InterPro" id="IPR001854">
    <property type="entry name" value="Ribosomal_uL29"/>
</dbReference>
<evidence type="ECO:0000256" key="5">
    <source>
        <dbReference type="ARBA" id="ARBA00035476"/>
    </source>
</evidence>
<dbReference type="AlphaFoldDB" id="A0A3B1AB50"/>
<keyword evidence="2 6" id="KW-0689">Ribosomal protein</keyword>
<evidence type="ECO:0000256" key="3">
    <source>
        <dbReference type="ARBA" id="ARBA00023274"/>
    </source>
</evidence>
<name>A0A3B1AB50_9ZZZZ</name>